<dbReference type="GO" id="GO:0016020">
    <property type="term" value="C:membrane"/>
    <property type="evidence" value="ECO:0007669"/>
    <property type="project" value="UniProtKB-SubCell"/>
</dbReference>
<feature type="signal peptide" evidence="16">
    <location>
        <begin position="1"/>
        <end position="24"/>
    </location>
</feature>
<accession>A0AAV0YI06</accession>
<dbReference type="SUPFAM" id="SSF57850">
    <property type="entry name" value="RING/U-box"/>
    <property type="match status" value="1"/>
</dbReference>
<evidence type="ECO:0000256" key="5">
    <source>
        <dbReference type="ARBA" id="ARBA00022679"/>
    </source>
</evidence>
<sequence length="382" mass="42872">MRFHTKLPAPLLLLYLSLFSPASAQPPQPLSPPPPPLRDPFSRMSLDKTMASILILLVAVFFTLGFISIYTRQCREQRIRGRIDLAVPINGGDGDRRPYGLDSKTIDNFPNFVYSEVKDLKIGRVTLECAVCLNEFEDHETLRLIPVCSHVFHRDCIDAWLLHHSTCPVCRADLVPDPKEELSPSSILIQISDIENNLNEPGLNHEPALIEPVDVGDNDKTKIVKVAPGVNLDGTMNKPVRSKSMGLMFARLFSRSNSMGQLTVRSSEDCERFTLRLPDEVHDRLVNDRIFNRSKSLGVEMALQSERRGFRTSSVGRSFLRYERFNVESRLDRSGFSCGPSLLGRVGSKRLTKDGNKGTMGVVDEGDVDVEERSSSRLVYND</sequence>
<comment type="similarity">
    <text evidence="13">Belongs to the RING-type zinc finger family. ATL subfamily.</text>
</comment>
<protein>
    <recommendedName>
        <fullName evidence="4">RING-type E3 ubiquitin transferase</fullName>
        <ecNumber evidence="4">2.3.2.27</ecNumber>
    </recommendedName>
</protein>
<feature type="transmembrane region" description="Helical" evidence="15">
    <location>
        <begin position="48"/>
        <end position="70"/>
    </location>
</feature>
<dbReference type="AlphaFoldDB" id="A0AAV0YI06"/>
<dbReference type="GO" id="GO:0016567">
    <property type="term" value="P:protein ubiquitination"/>
    <property type="evidence" value="ECO:0007669"/>
    <property type="project" value="InterPro"/>
</dbReference>
<dbReference type="EC" id="2.3.2.27" evidence="4"/>
<keyword evidence="19" id="KW-1185">Reference proteome</keyword>
<evidence type="ECO:0000256" key="4">
    <source>
        <dbReference type="ARBA" id="ARBA00012483"/>
    </source>
</evidence>
<dbReference type="FunFam" id="3.30.40.10:FF:000187">
    <property type="entry name" value="E3 ubiquitin-protein ligase ATL6"/>
    <property type="match status" value="1"/>
</dbReference>
<evidence type="ECO:0000256" key="14">
    <source>
        <dbReference type="PROSITE-ProRule" id="PRU00175"/>
    </source>
</evidence>
<organism evidence="18 19">
    <name type="scientific">Vicia faba</name>
    <name type="common">Broad bean</name>
    <name type="synonym">Faba vulgaris</name>
    <dbReference type="NCBI Taxonomy" id="3906"/>
    <lineage>
        <taxon>Eukaryota</taxon>
        <taxon>Viridiplantae</taxon>
        <taxon>Streptophyta</taxon>
        <taxon>Embryophyta</taxon>
        <taxon>Tracheophyta</taxon>
        <taxon>Spermatophyta</taxon>
        <taxon>Magnoliopsida</taxon>
        <taxon>eudicotyledons</taxon>
        <taxon>Gunneridae</taxon>
        <taxon>Pentapetalae</taxon>
        <taxon>rosids</taxon>
        <taxon>fabids</taxon>
        <taxon>Fabales</taxon>
        <taxon>Fabaceae</taxon>
        <taxon>Papilionoideae</taxon>
        <taxon>50 kb inversion clade</taxon>
        <taxon>NPAAA clade</taxon>
        <taxon>Hologalegina</taxon>
        <taxon>IRL clade</taxon>
        <taxon>Fabeae</taxon>
        <taxon>Vicia</taxon>
    </lineage>
</organism>
<dbReference type="InterPro" id="IPR044600">
    <property type="entry name" value="ATL1/ATL16-like"/>
</dbReference>
<keyword evidence="12 15" id="KW-0472">Membrane</keyword>
<dbReference type="InterPro" id="IPR013083">
    <property type="entry name" value="Znf_RING/FYVE/PHD"/>
</dbReference>
<evidence type="ECO:0000256" key="9">
    <source>
        <dbReference type="ARBA" id="ARBA00022786"/>
    </source>
</evidence>
<reference evidence="18 19" key="1">
    <citation type="submission" date="2023-01" db="EMBL/GenBank/DDBJ databases">
        <authorList>
            <person name="Kreplak J."/>
        </authorList>
    </citation>
    <scope>NUCLEOTIDE SEQUENCE [LARGE SCALE GENOMIC DNA]</scope>
</reference>
<comment type="subcellular location">
    <subcellularLocation>
        <location evidence="2">Membrane</location>
        <topology evidence="2">Single-pass membrane protein</topology>
    </subcellularLocation>
</comment>
<keyword evidence="16" id="KW-0732">Signal</keyword>
<gene>
    <name evidence="18" type="ORF">VFH_I214640</name>
</gene>
<comment type="catalytic activity">
    <reaction evidence="1">
        <text>S-ubiquitinyl-[E2 ubiquitin-conjugating enzyme]-L-cysteine + [acceptor protein]-L-lysine = [E2 ubiquitin-conjugating enzyme]-L-cysteine + N(6)-ubiquitinyl-[acceptor protein]-L-lysine.</text>
        <dbReference type="EC" id="2.3.2.27"/>
    </reaction>
</comment>
<evidence type="ECO:0000256" key="12">
    <source>
        <dbReference type="ARBA" id="ARBA00023136"/>
    </source>
</evidence>
<evidence type="ECO:0000256" key="1">
    <source>
        <dbReference type="ARBA" id="ARBA00000900"/>
    </source>
</evidence>
<name>A0AAV0YI06_VICFA</name>
<dbReference type="Proteomes" id="UP001157006">
    <property type="component" value="Chromosome 1L"/>
</dbReference>
<evidence type="ECO:0000313" key="19">
    <source>
        <dbReference type="Proteomes" id="UP001157006"/>
    </source>
</evidence>
<evidence type="ECO:0000256" key="7">
    <source>
        <dbReference type="ARBA" id="ARBA00022723"/>
    </source>
</evidence>
<dbReference type="Pfam" id="PF13639">
    <property type="entry name" value="zf-RING_2"/>
    <property type="match status" value="1"/>
</dbReference>
<dbReference type="SMART" id="SM00184">
    <property type="entry name" value="RING"/>
    <property type="match status" value="1"/>
</dbReference>
<evidence type="ECO:0000256" key="3">
    <source>
        <dbReference type="ARBA" id="ARBA00004906"/>
    </source>
</evidence>
<keyword evidence="6 15" id="KW-0812">Transmembrane</keyword>
<feature type="domain" description="RING-type" evidence="17">
    <location>
        <begin position="129"/>
        <end position="171"/>
    </location>
</feature>
<keyword evidence="9" id="KW-0833">Ubl conjugation pathway</keyword>
<evidence type="ECO:0000256" key="2">
    <source>
        <dbReference type="ARBA" id="ARBA00004167"/>
    </source>
</evidence>
<evidence type="ECO:0000256" key="15">
    <source>
        <dbReference type="SAM" id="Phobius"/>
    </source>
</evidence>
<evidence type="ECO:0000256" key="16">
    <source>
        <dbReference type="SAM" id="SignalP"/>
    </source>
</evidence>
<keyword evidence="7" id="KW-0479">Metal-binding</keyword>
<comment type="pathway">
    <text evidence="3">Protein modification; protein ubiquitination.</text>
</comment>
<dbReference type="GO" id="GO:0008270">
    <property type="term" value="F:zinc ion binding"/>
    <property type="evidence" value="ECO:0007669"/>
    <property type="project" value="UniProtKB-KW"/>
</dbReference>
<evidence type="ECO:0000256" key="10">
    <source>
        <dbReference type="ARBA" id="ARBA00022833"/>
    </source>
</evidence>
<evidence type="ECO:0000259" key="17">
    <source>
        <dbReference type="PROSITE" id="PS50089"/>
    </source>
</evidence>
<dbReference type="PROSITE" id="PS50089">
    <property type="entry name" value="ZF_RING_2"/>
    <property type="match status" value="1"/>
</dbReference>
<feature type="chain" id="PRO_5043527485" description="RING-type E3 ubiquitin transferase" evidence="16">
    <location>
        <begin position="25"/>
        <end position="382"/>
    </location>
</feature>
<dbReference type="GO" id="GO:0061630">
    <property type="term" value="F:ubiquitin protein ligase activity"/>
    <property type="evidence" value="ECO:0007669"/>
    <property type="project" value="UniProtKB-EC"/>
</dbReference>
<dbReference type="InterPro" id="IPR001841">
    <property type="entry name" value="Znf_RING"/>
</dbReference>
<evidence type="ECO:0000256" key="6">
    <source>
        <dbReference type="ARBA" id="ARBA00022692"/>
    </source>
</evidence>
<keyword evidence="5" id="KW-0808">Transferase</keyword>
<evidence type="ECO:0000256" key="8">
    <source>
        <dbReference type="ARBA" id="ARBA00022771"/>
    </source>
</evidence>
<keyword evidence="10" id="KW-0862">Zinc</keyword>
<evidence type="ECO:0000256" key="13">
    <source>
        <dbReference type="ARBA" id="ARBA00024209"/>
    </source>
</evidence>
<dbReference type="EMBL" id="OX451736">
    <property type="protein sequence ID" value="CAI8585605.1"/>
    <property type="molecule type" value="Genomic_DNA"/>
</dbReference>
<keyword evidence="8 14" id="KW-0863">Zinc-finger</keyword>
<proteinExistence type="inferred from homology"/>
<dbReference type="CDD" id="cd16461">
    <property type="entry name" value="RING-H2_EL5-like"/>
    <property type="match status" value="1"/>
</dbReference>
<evidence type="ECO:0000256" key="11">
    <source>
        <dbReference type="ARBA" id="ARBA00022989"/>
    </source>
</evidence>
<keyword evidence="11 15" id="KW-1133">Transmembrane helix</keyword>
<dbReference type="Gene3D" id="3.30.40.10">
    <property type="entry name" value="Zinc/RING finger domain, C3HC4 (zinc finger)"/>
    <property type="match status" value="1"/>
</dbReference>
<evidence type="ECO:0000313" key="18">
    <source>
        <dbReference type="EMBL" id="CAI8585605.1"/>
    </source>
</evidence>
<dbReference type="PANTHER" id="PTHR46913:SF1">
    <property type="entry name" value="RING-H2 FINGER PROTEIN ATL16"/>
    <property type="match status" value="1"/>
</dbReference>
<dbReference type="PANTHER" id="PTHR46913">
    <property type="entry name" value="RING-H2 FINGER PROTEIN ATL16"/>
    <property type="match status" value="1"/>
</dbReference>